<dbReference type="PANTHER" id="PTHR33169">
    <property type="entry name" value="PADR-FAMILY TRANSCRIPTIONAL REGULATOR"/>
    <property type="match status" value="1"/>
</dbReference>
<name>A0A2N9B0A1_STRCX</name>
<feature type="domain" description="Transcription regulator PadR N-terminal" evidence="1">
    <location>
        <begin position="13"/>
        <end position="88"/>
    </location>
</feature>
<dbReference type="AlphaFoldDB" id="A0A2N9B0A1"/>
<accession>A0A2N9B0A1</accession>
<protein>
    <submittedName>
        <fullName evidence="2">Transcriptional regulator, Acidobacterial, PadR-family</fullName>
    </submittedName>
</protein>
<dbReference type="InterPro" id="IPR036390">
    <property type="entry name" value="WH_DNA-bd_sf"/>
</dbReference>
<evidence type="ECO:0000313" key="3">
    <source>
        <dbReference type="Proteomes" id="UP000235464"/>
    </source>
</evidence>
<keyword evidence="3" id="KW-1185">Reference proteome</keyword>
<dbReference type="OrthoDB" id="8443918at2"/>
<dbReference type="InterPro" id="IPR005149">
    <property type="entry name" value="Tscrpt_reg_PadR_N"/>
</dbReference>
<dbReference type="EMBL" id="LT963352">
    <property type="protein sequence ID" value="SOR76759.1"/>
    <property type="molecule type" value="Genomic_DNA"/>
</dbReference>
<gene>
    <name evidence="2" type="ORF">SCNRRL3882_0240</name>
</gene>
<evidence type="ECO:0000313" key="2">
    <source>
        <dbReference type="EMBL" id="SOR76759.1"/>
    </source>
</evidence>
<dbReference type="Pfam" id="PF03551">
    <property type="entry name" value="PadR"/>
    <property type="match status" value="1"/>
</dbReference>
<dbReference type="PANTHER" id="PTHR33169:SF27">
    <property type="entry name" value="TRANSCRIPTIONAL REGULATOR PADR FAMILY PROTEIN"/>
    <property type="match status" value="1"/>
</dbReference>
<evidence type="ECO:0000259" key="1">
    <source>
        <dbReference type="Pfam" id="PF03551"/>
    </source>
</evidence>
<dbReference type="SUPFAM" id="SSF46785">
    <property type="entry name" value="Winged helix' DNA-binding domain"/>
    <property type="match status" value="1"/>
</dbReference>
<organism evidence="2 3">
    <name type="scientific">Streptomyces chartreusis NRRL 3882</name>
    <dbReference type="NCBI Taxonomy" id="1079985"/>
    <lineage>
        <taxon>Bacteria</taxon>
        <taxon>Bacillati</taxon>
        <taxon>Actinomycetota</taxon>
        <taxon>Actinomycetes</taxon>
        <taxon>Kitasatosporales</taxon>
        <taxon>Streptomycetaceae</taxon>
        <taxon>Streptomyces</taxon>
    </lineage>
</organism>
<dbReference type="Proteomes" id="UP000235464">
    <property type="component" value="Chromosome I"/>
</dbReference>
<dbReference type="InterPro" id="IPR052509">
    <property type="entry name" value="Metal_resp_DNA-bind_regulator"/>
</dbReference>
<dbReference type="InterPro" id="IPR036388">
    <property type="entry name" value="WH-like_DNA-bd_sf"/>
</dbReference>
<reference evidence="3" key="1">
    <citation type="submission" date="2017-11" db="EMBL/GenBank/DDBJ databases">
        <authorList>
            <person name="Wibberg D."/>
        </authorList>
    </citation>
    <scope>NUCLEOTIDE SEQUENCE [LARGE SCALE GENOMIC DNA]</scope>
</reference>
<proteinExistence type="predicted"/>
<sequence length="196" mass="22738">MGRHVSNPLALAVLAYLVERPMHPYELGKVLKQRKVQESIKYRHASLYMVVDQLSRDGYIEAHQTAREGQRPERTVYRLTDAGATELRDRMRELVAVPAKEYPRFEAALALIAVLPPDEVTDLLDQRRGALEEQVAELRGRLAKSDIDPLWLIEHEYRLGQTEAELRFLRRFRHLVTEGGPEFGAFWRRLHADRSE</sequence>
<dbReference type="RefSeq" id="WP_010033677.1">
    <property type="nucleotide sequence ID" value="NZ_LT962942.1"/>
</dbReference>
<dbReference type="Gene3D" id="1.10.10.10">
    <property type="entry name" value="Winged helix-like DNA-binding domain superfamily/Winged helix DNA-binding domain"/>
    <property type="match status" value="1"/>
</dbReference>